<name>A0A3P6EMX8_BRAOL</name>
<feature type="compositionally biased region" description="Basic residues" evidence="1">
    <location>
        <begin position="148"/>
        <end position="162"/>
    </location>
</feature>
<organism evidence="2">
    <name type="scientific">Brassica oleracea</name>
    <name type="common">Wild cabbage</name>
    <dbReference type="NCBI Taxonomy" id="3712"/>
    <lineage>
        <taxon>Eukaryota</taxon>
        <taxon>Viridiplantae</taxon>
        <taxon>Streptophyta</taxon>
        <taxon>Embryophyta</taxon>
        <taxon>Tracheophyta</taxon>
        <taxon>Spermatophyta</taxon>
        <taxon>Magnoliopsida</taxon>
        <taxon>eudicotyledons</taxon>
        <taxon>Gunneridae</taxon>
        <taxon>Pentapetalae</taxon>
        <taxon>rosids</taxon>
        <taxon>malvids</taxon>
        <taxon>Brassicales</taxon>
        <taxon>Brassicaceae</taxon>
        <taxon>Brassiceae</taxon>
        <taxon>Brassica</taxon>
    </lineage>
</organism>
<reference evidence="2" key="1">
    <citation type="submission" date="2018-11" db="EMBL/GenBank/DDBJ databases">
        <authorList>
            <consortium name="Genoscope - CEA"/>
            <person name="William W."/>
        </authorList>
    </citation>
    <scope>NUCLEOTIDE SEQUENCE</scope>
</reference>
<sequence length="218" mass="23476">MADKLARGGMSSPSAMLYDNSIPPFWLVVRIDGRYEQRAALLYISHSDDTERQARILRVKQAIEVQGQSHVAALTRFTADLDKGKGHDHQLPRPLVSLPLRDDLSGQEGFSESESSGRAGNVVPSITTGFRIGLSSQSPSAGDGKAAKVARRRPPSWKRKAQAGKASSKITSSSGHARTTFESSSKRKPDSVPMSPAKKILTPTNNSVASSLKSLLPQ</sequence>
<feature type="compositionally biased region" description="Low complexity" evidence="1">
    <location>
        <begin position="106"/>
        <end position="117"/>
    </location>
</feature>
<feature type="region of interest" description="Disordered" evidence="1">
    <location>
        <begin position="83"/>
        <end position="218"/>
    </location>
</feature>
<feature type="compositionally biased region" description="Polar residues" evidence="1">
    <location>
        <begin position="202"/>
        <end position="218"/>
    </location>
</feature>
<protein>
    <submittedName>
        <fullName evidence="2">Uncharacterized protein</fullName>
    </submittedName>
</protein>
<proteinExistence type="predicted"/>
<feature type="compositionally biased region" description="Polar residues" evidence="1">
    <location>
        <begin position="168"/>
        <end position="183"/>
    </location>
</feature>
<dbReference type="AlphaFoldDB" id="A0A3P6EMX8"/>
<accession>A0A3P6EMX8</accession>
<dbReference type="EMBL" id="LR031877">
    <property type="protein sequence ID" value="VDD46133.1"/>
    <property type="molecule type" value="Genomic_DNA"/>
</dbReference>
<feature type="compositionally biased region" description="Polar residues" evidence="1">
    <location>
        <begin position="124"/>
        <end position="140"/>
    </location>
</feature>
<evidence type="ECO:0000313" key="2">
    <source>
        <dbReference type="EMBL" id="VDD46133.1"/>
    </source>
</evidence>
<gene>
    <name evidence="2" type="ORF">BOLC5T33680H</name>
</gene>
<evidence type="ECO:0000256" key="1">
    <source>
        <dbReference type="SAM" id="MobiDB-lite"/>
    </source>
</evidence>